<name>A0A841JKB1_9SPHI</name>
<organism evidence="1 2">
    <name type="scientific">Mucilaginibacter lappiensis</name>
    <dbReference type="NCBI Taxonomy" id="354630"/>
    <lineage>
        <taxon>Bacteria</taxon>
        <taxon>Pseudomonadati</taxon>
        <taxon>Bacteroidota</taxon>
        <taxon>Sphingobacteriia</taxon>
        <taxon>Sphingobacteriales</taxon>
        <taxon>Sphingobacteriaceae</taxon>
        <taxon>Mucilaginibacter</taxon>
    </lineage>
</organism>
<sequence>MNPKILILFFIIYLTPLSGVKGQVAKIQKGLILKSGTAARLGDVQVLNKRSHVALRSNTVGTFGIVALPGDTLQFSSANYLTGELVVTDFADKLIYLQPVIELAEVVIRENSLVKDLRETQMGYRKKSVFYTGTPHYYYLFLKPMTFIYENFKSEVKQARRFNRFAKQELTVYEITKRFNDSLIKKVVPVKANEIDDFRVDYAPTLQRLNTMSDYDLINYIRDSYEDYKKKSADKRTPHQL</sequence>
<evidence type="ECO:0000313" key="2">
    <source>
        <dbReference type="Proteomes" id="UP000548326"/>
    </source>
</evidence>
<evidence type="ECO:0000313" key="1">
    <source>
        <dbReference type="EMBL" id="MBB6131619.1"/>
    </source>
</evidence>
<dbReference type="EMBL" id="JACHCA010000027">
    <property type="protein sequence ID" value="MBB6131619.1"/>
    <property type="molecule type" value="Genomic_DNA"/>
</dbReference>
<dbReference type="RefSeq" id="WP_183590060.1">
    <property type="nucleotide sequence ID" value="NZ_JACHCA010000027.1"/>
</dbReference>
<protein>
    <recommendedName>
        <fullName evidence="3">CarboxypepD_reg-like domain-containing protein</fullName>
    </recommendedName>
</protein>
<dbReference type="AlphaFoldDB" id="A0A841JKB1"/>
<gene>
    <name evidence="1" type="ORF">HDF22_005770</name>
</gene>
<evidence type="ECO:0008006" key="3">
    <source>
        <dbReference type="Google" id="ProtNLM"/>
    </source>
</evidence>
<dbReference type="Proteomes" id="UP000548326">
    <property type="component" value="Unassembled WGS sequence"/>
</dbReference>
<comment type="caution">
    <text evidence="1">The sequence shown here is derived from an EMBL/GenBank/DDBJ whole genome shotgun (WGS) entry which is preliminary data.</text>
</comment>
<proteinExistence type="predicted"/>
<accession>A0A841JKB1</accession>
<reference evidence="1 2" key="1">
    <citation type="submission" date="2020-08" db="EMBL/GenBank/DDBJ databases">
        <title>Genomic Encyclopedia of Type Strains, Phase IV (KMG-V): Genome sequencing to study the core and pangenomes of soil and plant-associated prokaryotes.</title>
        <authorList>
            <person name="Whitman W."/>
        </authorList>
    </citation>
    <scope>NUCLEOTIDE SEQUENCE [LARGE SCALE GENOMIC DNA]</scope>
    <source>
        <strain evidence="1 2">MP601</strain>
    </source>
</reference>